<comment type="caution">
    <text evidence="2">The sequence shown here is derived from an EMBL/GenBank/DDBJ whole genome shotgun (WGS) entry which is preliminary data.</text>
</comment>
<gene>
    <name evidence="2" type="ORF">ABOM_001301</name>
</gene>
<organism evidence="2 3">
    <name type="scientific">Aspergillus bombycis</name>
    <dbReference type="NCBI Taxonomy" id="109264"/>
    <lineage>
        <taxon>Eukaryota</taxon>
        <taxon>Fungi</taxon>
        <taxon>Dikarya</taxon>
        <taxon>Ascomycota</taxon>
        <taxon>Pezizomycotina</taxon>
        <taxon>Eurotiomycetes</taxon>
        <taxon>Eurotiomycetidae</taxon>
        <taxon>Eurotiales</taxon>
        <taxon>Aspergillaceae</taxon>
        <taxon>Aspergillus</taxon>
    </lineage>
</organism>
<dbReference type="RefSeq" id="XP_022393685.1">
    <property type="nucleotide sequence ID" value="XM_022528431.1"/>
</dbReference>
<sequence>MSEDSHPQHHQGFFDRILHPGHHHQEQEQHQGHQESQGDEAPKKESEFDKIKEDIKEDQEEVAEGDTYAGLM</sequence>
<accession>A0A1F8AF66</accession>
<protein>
    <submittedName>
        <fullName evidence="2">Uncharacterized protein</fullName>
    </submittedName>
</protein>
<feature type="compositionally biased region" description="Basic and acidic residues" evidence="1">
    <location>
        <begin position="40"/>
        <end position="55"/>
    </location>
</feature>
<dbReference type="Proteomes" id="UP000179179">
    <property type="component" value="Unassembled WGS sequence"/>
</dbReference>
<reference evidence="2 3" key="1">
    <citation type="journal article" date="2016" name="Genome Biol. Evol.">
        <title>Draft genome sequence of an aflatoxigenic Aspergillus species, A. bombycis.</title>
        <authorList>
            <person name="Moore G.G."/>
            <person name="Mack B.M."/>
            <person name="Beltz S.B."/>
            <person name="Gilbert M.K."/>
        </authorList>
    </citation>
    <scope>NUCLEOTIDE SEQUENCE [LARGE SCALE GENOMIC DNA]</scope>
    <source>
        <strain evidence="3">NRRL 26010</strain>
    </source>
</reference>
<name>A0A1F8AF66_9EURO</name>
<feature type="compositionally biased region" description="Basic and acidic residues" evidence="1">
    <location>
        <begin position="1"/>
        <end position="33"/>
    </location>
</feature>
<dbReference type="GeneID" id="34444691"/>
<evidence type="ECO:0000256" key="1">
    <source>
        <dbReference type="SAM" id="MobiDB-lite"/>
    </source>
</evidence>
<proteinExistence type="predicted"/>
<evidence type="ECO:0000313" key="2">
    <source>
        <dbReference type="EMBL" id="OGM49968.1"/>
    </source>
</evidence>
<evidence type="ECO:0000313" key="3">
    <source>
        <dbReference type="Proteomes" id="UP000179179"/>
    </source>
</evidence>
<feature type="region of interest" description="Disordered" evidence="1">
    <location>
        <begin position="1"/>
        <end position="72"/>
    </location>
</feature>
<dbReference type="EMBL" id="LYCR01000005">
    <property type="protein sequence ID" value="OGM49968.1"/>
    <property type="molecule type" value="Genomic_DNA"/>
</dbReference>
<keyword evidence="3" id="KW-1185">Reference proteome</keyword>
<dbReference type="AlphaFoldDB" id="A0A1F8AF66"/>